<dbReference type="InterPro" id="IPR008920">
    <property type="entry name" value="TF_FadR/GntR_C"/>
</dbReference>
<dbReference type="PROSITE" id="PS50949">
    <property type="entry name" value="HTH_GNTR"/>
    <property type="match status" value="1"/>
</dbReference>
<evidence type="ECO:0000256" key="2">
    <source>
        <dbReference type="ARBA" id="ARBA00023125"/>
    </source>
</evidence>
<proteinExistence type="predicted"/>
<keyword evidence="6" id="KW-1185">Reference proteome</keyword>
<dbReference type="SMART" id="SM00345">
    <property type="entry name" value="HTH_GNTR"/>
    <property type="match status" value="1"/>
</dbReference>
<dbReference type="PANTHER" id="PTHR43537">
    <property type="entry name" value="TRANSCRIPTIONAL REGULATOR, GNTR FAMILY"/>
    <property type="match status" value="1"/>
</dbReference>
<reference evidence="5 6" key="1">
    <citation type="submission" date="2016-03" db="EMBL/GenBank/DDBJ databases">
        <title>Genome sequencing of Devosia sp. S37.</title>
        <authorList>
            <person name="Mohd Nor M."/>
        </authorList>
    </citation>
    <scope>NUCLEOTIDE SEQUENCE [LARGE SCALE GENOMIC DNA]</scope>
    <source>
        <strain evidence="5 6">S37</strain>
    </source>
</reference>
<dbReference type="Gene3D" id="1.10.10.10">
    <property type="entry name" value="Winged helix-like DNA-binding domain superfamily/Winged helix DNA-binding domain"/>
    <property type="match status" value="1"/>
</dbReference>
<dbReference type="CDD" id="cd07377">
    <property type="entry name" value="WHTH_GntR"/>
    <property type="match status" value="1"/>
</dbReference>
<dbReference type="Proteomes" id="UP000078389">
    <property type="component" value="Unassembled WGS sequence"/>
</dbReference>
<evidence type="ECO:0000313" key="6">
    <source>
        <dbReference type="Proteomes" id="UP000078389"/>
    </source>
</evidence>
<keyword evidence="1" id="KW-0805">Transcription regulation</keyword>
<dbReference type="OrthoDB" id="9789310at2"/>
<dbReference type="AlphaFoldDB" id="A0A178HP05"/>
<evidence type="ECO:0000313" key="5">
    <source>
        <dbReference type="EMBL" id="OAM74573.1"/>
    </source>
</evidence>
<protein>
    <submittedName>
        <fullName evidence="5">AsnC family transcriptional regulator</fullName>
    </submittedName>
</protein>
<dbReference type="Gene3D" id="1.20.120.530">
    <property type="entry name" value="GntR ligand-binding domain-like"/>
    <property type="match status" value="1"/>
</dbReference>
<name>A0A178HP05_9HYPH</name>
<dbReference type="STRING" id="1770058.A3840_15660"/>
<sequence length="230" mass="25494">MNRTAKAGSPLLSTTGRIRQALENAILNGEHLPGARLDPEELARQFDCSRTPIRDVLQQLEASGLVQVQPKRGTFVTQWSFEELTERFEVMAEIEAACARLAARRITEAELTEMRQAHAACSEAAAAGDAEAYYLVNTEFHRCLYRATHNGFLAQEAARLHTMLQPYRRMQLRSRHRLVNSLAEHQAILDAIASGDAEAAARATHAHIIVQGDRFHDLVAAMRVSGTPKA</sequence>
<evidence type="ECO:0000256" key="1">
    <source>
        <dbReference type="ARBA" id="ARBA00023015"/>
    </source>
</evidence>
<feature type="domain" description="HTH gntR-type" evidence="4">
    <location>
        <begin position="12"/>
        <end position="79"/>
    </location>
</feature>
<dbReference type="InterPro" id="IPR036390">
    <property type="entry name" value="WH_DNA-bd_sf"/>
</dbReference>
<dbReference type="SUPFAM" id="SSF48008">
    <property type="entry name" value="GntR ligand-binding domain-like"/>
    <property type="match status" value="1"/>
</dbReference>
<dbReference type="GO" id="GO:0003700">
    <property type="term" value="F:DNA-binding transcription factor activity"/>
    <property type="evidence" value="ECO:0007669"/>
    <property type="project" value="InterPro"/>
</dbReference>
<keyword evidence="3" id="KW-0804">Transcription</keyword>
<dbReference type="InterPro" id="IPR036388">
    <property type="entry name" value="WH-like_DNA-bd_sf"/>
</dbReference>
<dbReference type="GO" id="GO:0003677">
    <property type="term" value="F:DNA binding"/>
    <property type="evidence" value="ECO:0007669"/>
    <property type="project" value="UniProtKB-KW"/>
</dbReference>
<comment type="caution">
    <text evidence="5">The sequence shown here is derived from an EMBL/GenBank/DDBJ whole genome shotgun (WGS) entry which is preliminary data.</text>
</comment>
<dbReference type="InterPro" id="IPR011711">
    <property type="entry name" value="GntR_C"/>
</dbReference>
<dbReference type="EMBL" id="LVVY01000119">
    <property type="protein sequence ID" value="OAM74573.1"/>
    <property type="molecule type" value="Genomic_DNA"/>
</dbReference>
<evidence type="ECO:0000259" key="4">
    <source>
        <dbReference type="PROSITE" id="PS50949"/>
    </source>
</evidence>
<accession>A0A178HP05</accession>
<gene>
    <name evidence="5" type="ORF">A3840_15660</name>
</gene>
<dbReference type="SUPFAM" id="SSF46785">
    <property type="entry name" value="Winged helix' DNA-binding domain"/>
    <property type="match status" value="1"/>
</dbReference>
<dbReference type="SMART" id="SM00895">
    <property type="entry name" value="FCD"/>
    <property type="match status" value="1"/>
</dbReference>
<evidence type="ECO:0000256" key="3">
    <source>
        <dbReference type="ARBA" id="ARBA00023163"/>
    </source>
</evidence>
<dbReference type="PANTHER" id="PTHR43537:SF49">
    <property type="entry name" value="TRANSCRIPTIONAL REGULATORY PROTEIN"/>
    <property type="match status" value="1"/>
</dbReference>
<dbReference type="InterPro" id="IPR000524">
    <property type="entry name" value="Tscrpt_reg_HTH_GntR"/>
</dbReference>
<keyword evidence="2" id="KW-0238">DNA-binding</keyword>
<dbReference type="Pfam" id="PF07729">
    <property type="entry name" value="FCD"/>
    <property type="match status" value="1"/>
</dbReference>
<organism evidence="5 6">
    <name type="scientific">Devosia elaeis</name>
    <dbReference type="NCBI Taxonomy" id="1770058"/>
    <lineage>
        <taxon>Bacteria</taxon>
        <taxon>Pseudomonadati</taxon>
        <taxon>Pseudomonadota</taxon>
        <taxon>Alphaproteobacteria</taxon>
        <taxon>Hyphomicrobiales</taxon>
        <taxon>Devosiaceae</taxon>
        <taxon>Devosia</taxon>
    </lineage>
</organism>
<dbReference type="Pfam" id="PF00392">
    <property type="entry name" value="GntR"/>
    <property type="match status" value="1"/>
</dbReference>